<dbReference type="Proteomes" id="UP000682733">
    <property type="component" value="Unassembled WGS sequence"/>
</dbReference>
<evidence type="ECO:0000256" key="4">
    <source>
        <dbReference type="ARBA" id="ARBA00022801"/>
    </source>
</evidence>
<comment type="caution">
    <text evidence="7">The sequence shown here is derived from an EMBL/GenBank/DDBJ whole genome shotgun (WGS) entry which is preliminary data.</text>
</comment>
<evidence type="ECO:0000259" key="6">
    <source>
        <dbReference type="Pfam" id="PF26410"/>
    </source>
</evidence>
<evidence type="ECO:0000256" key="5">
    <source>
        <dbReference type="ARBA" id="ARBA00023295"/>
    </source>
</evidence>
<reference evidence="7" key="1">
    <citation type="submission" date="2021-02" db="EMBL/GenBank/DDBJ databases">
        <authorList>
            <person name="Nowell W R."/>
        </authorList>
    </citation>
    <scope>NUCLEOTIDE SEQUENCE</scope>
</reference>
<comment type="similarity">
    <text evidence="2">Belongs to the glycosyl hydrolase 5 (cellulase A) family.</text>
</comment>
<evidence type="ECO:0000313" key="9">
    <source>
        <dbReference type="Proteomes" id="UP000677228"/>
    </source>
</evidence>
<dbReference type="Pfam" id="PF26410">
    <property type="entry name" value="GH5_mannosidase"/>
    <property type="match status" value="1"/>
</dbReference>
<keyword evidence="4" id="KW-0378">Hydrolase</keyword>
<dbReference type="InterPro" id="IPR045053">
    <property type="entry name" value="MAN-like"/>
</dbReference>
<dbReference type="AlphaFoldDB" id="A0A8S2D3Q5"/>
<dbReference type="InterPro" id="IPR001547">
    <property type="entry name" value="Glyco_hydro_5"/>
</dbReference>
<evidence type="ECO:0000256" key="2">
    <source>
        <dbReference type="ARBA" id="ARBA00005641"/>
    </source>
</evidence>
<name>A0A8S2D3Q5_9BILA</name>
<dbReference type="EMBL" id="CAJNOK010002696">
    <property type="protein sequence ID" value="CAF0871171.1"/>
    <property type="molecule type" value="Genomic_DNA"/>
</dbReference>
<dbReference type="PANTHER" id="PTHR31451:SF40">
    <property type="entry name" value="GLYCOSIDE HYDROLASE FAMILY 5 DOMAIN-CONTAINING PROTEIN"/>
    <property type="match status" value="1"/>
</dbReference>
<protein>
    <recommendedName>
        <fullName evidence="3">mannan endo-1,4-beta-mannosidase</fullName>
        <ecNumber evidence="3">3.2.1.78</ecNumber>
    </recommendedName>
</protein>
<dbReference type="EMBL" id="CAJOBA010002697">
    <property type="protein sequence ID" value="CAF3655987.1"/>
    <property type="molecule type" value="Genomic_DNA"/>
</dbReference>
<organism evidence="7 9">
    <name type="scientific">Didymodactylos carnosus</name>
    <dbReference type="NCBI Taxonomy" id="1234261"/>
    <lineage>
        <taxon>Eukaryota</taxon>
        <taxon>Metazoa</taxon>
        <taxon>Spiralia</taxon>
        <taxon>Gnathifera</taxon>
        <taxon>Rotifera</taxon>
        <taxon>Eurotatoria</taxon>
        <taxon>Bdelloidea</taxon>
        <taxon>Philodinida</taxon>
        <taxon>Philodinidae</taxon>
        <taxon>Didymodactylos</taxon>
    </lineage>
</organism>
<sequence>MINNSLEVELQLWQSYLDIGLQQQIWSDRLCTMAKTNDFKLCQQYVITYIQNIKQQLNECQLELSKQSQPYRMTTLPFDQIDDRLKETVDHERKYLSTRNNNQLLKFKDDIHEKELFRIIFTYRLTTDQRYGPDSNDDIDIQCLSAKGAMSDNFVKVSNTLFEINGERYTYLGTNFWYGLNLGSGGPGGDRNRLIRELDRLKLMGINNLRIQAGSEGPDTEPYRMLPSLQRSPGDYNVEVLEGLDFLLNEMRKRQMYAIMCLNNFWNWSGGMAQYLVWSGVVTTIPYPPPAINGNWSQYQQFTSQFYSNQRAMEIFNAHIRFIVNHTNTYTKVVYKNDPTIMAWELANEPRGGINKEDYFNWINSTSMLIKNLDPNHLVTIGSEGATSSLSSGTNFERDHSFVSIDYTTIHIWVQNWDIYKPNDATETYPKAIEFARKYIDDHEKIAKNLNKPLVLEEFGISRDQNSHDPQSTTTIRDKYYTEIFDYVYSKAVNGGIVAGCNFWAWAGEGRPRINEGLWKLNDSFIGDPPHETQGWYSVYDTDLYTREIIEKYATKMNGVGLIYDGPRQTLLIAIYTMLSLLVKII</sequence>
<proteinExistence type="inferred from homology"/>
<accession>A0A8S2D3Q5</accession>
<dbReference type="SUPFAM" id="SSF51445">
    <property type="entry name" value="(Trans)glycosidases"/>
    <property type="match status" value="1"/>
</dbReference>
<dbReference type="GO" id="GO:0000272">
    <property type="term" value="P:polysaccharide catabolic process"/>
    <property type="evidence" value="ECO:0007669"/>
    <property type="project" value="InterPro"/>
</dbReference>
<dbReference type="GO" id="GO:0016985">
    <property type="term" value="F:mannan endo-1,4-beta-mannosidase activity"/>
    <property type="evidence" value="ECO:0007669"/>
    <property type="project" value="UniProtKB-EC"/>
</dbReference>
<dbReference type="Proteomes" id="UP000677228">
    <property type="component" value="Unassembled WGS sequence"/>
</dbReference>
<evidence type="ECO:0000256" key="1">
    <source>
        <dbReference type="ARBA" id="ARBA00001678"/>
    </source>
</evidence>
<evidence type="ECO:0000256" key="3">
    <source>
        <dbReference type="ARBA" id="ARBA00012706"/>
    </source>
</evidence>
<dbReference type="Gene3D" id="3.20.20.80">
    <property type="entry name" value="Glycosidases"/>
    <property type="match status" value="1"/>
</dbReference>
<comment type="catalytic activity">
    <reaction evidence="1">
        <text>Random hydrolysis of (1-&gt;4)-beta-D-mannosidic linkages in mannans, galactomannans and glucomannans.</text>
        <dbReference type="EC" id="3.2.1.78"/>
    </reaction>
</comment>
<dbReference type="InterPro" id="IPR017853">
    <property type="entry name" value="GH"/>
</dbReference>
<evidence type="ECO:0000313" key="7">
    <source>
        <dbReference type="EMBL" id="CAF0871171.1"/>
    </source>
</evidence>
<gene>
    <name evidence="7" type="ORF">OVA965_LOCUS8138</name>
    <name evidence="8" type="ORF">TMI583_LOCUS8134</name>
</gene>
<keyword evidence="5" id="KW-0326">Glycosidase</keyword>
<dbReference type="EC" id="3.2.1.78" evidence="3"/>
<evidence type="ECO:0000313" key="8">
    <source>
        <dbReference type="EMBL" id="CAF3655987.1"/>
    </source>
</evidence>
<dbReference type="PANTHER" id="PTHR31451">
    <property type="match status" value="1"/>
</dbReference>
<feature type="domain" description="Glycoside hydrolase family 5" evidence="6">
    <location>
        <begin position="153"/>
        <end position="558"/>
    </location>
</feature>